<dbReference type="PROSITE" id="PS00108">
    <property type="entry name" value="PROTEIN_KINASE_ST"/>
    <property type="match status" value="1"/>
</dbReference>
<evidence type="ECO:0000256" key="1">
    <source>
        <dbReference type="ARBA" id="ARBA00022679"/>
    </source>
</evidence>
<dbReference type="InterPro" id="IPR015943">
    <property type="entry name" value="WD40/YVTN_repeat-like_dom_sf"/>
</dbReference>
<dbReference type="Gene3D" id="3.30.200.20">
    <property type="entry name" value="Phosphorylase Kinase, domain 1"/>
    <property type="match status" value="1"/>
</dbReference>
<dbReference type="InterPro" id="IPR008271">
    <property type="entry name" value="Ser/Thr_kinase_AS"/>
</dbReference>
<accession>A0ABQ4G8B4</accession>
<keyword evidence="1" id="KW-0808">Transferase</keyword>
<dbReference type="PANTHER" id="PTHR43289:SF34">
    <property type="entry name" value="SERINE_THREONINE-PROTEIN KINASE YBDM-RELATED"/>
    <property type="match status" value="1"/>
</dbReference>
<dbReference type="CDD" id="cd14014">
    <property type="entry name" value="STKc_PknB_like"/>
    <property type="match status" value="1"/>
</dbReference>
<dbReference type="Pfam" id="PF20703">
    <property type="entry name" value="nSTAND1"/>
    <property type="match status" value="1"/>
</dbReference>
<dbReference type="Proteomes" id="UP000603904">
    <property type="component" value="Unassembled WGS sequence"/>
</dbReference>
<keyword evidence="7" id="KW-1185">Reference proteome</keyword>
<evidence type="ECO:0000256" key="4">
    <source>
        <dbReference type="ARBA" id="ARBA00022840"/>
    </source>
</evidence>
<dbReference type="Gene3D" id="2.130.10.10">
    <property type="entry name" value="YVTN repeat-like/Quinoprotein amine dehydrogenase"/>
    <property type="match status" value="3"/>
</dbReference>
<keyword evidence="2" id="KW-0547">Nucleotide-binding</keyword>
<gene>
    <name evidence="6" type="ORF">Mco01_62650</name>
</gene>
<dbReference type="InterPro" id="IPR000719">
    <property type="entry name" value="Prot_kinase_dom"/>
</dbReference>
<reference evidence="6 7" key="1">
    <citation type="submission" date="2021-01" db="EMBL/GenBank/DDBJ databases">
        <title>Whole genome shotgun sequence of Microbispora corallina NBRC 16416.</title>
        <authorList>
            <person name="Komaki H."/>
            <person name="Tamura T."/>
        </authorList>
    </citation>
    <scope>NUCLEOTIDE SEQUENCE [LARGE SCALE GENOMIC DNA]</scope>
    <source>
        <strain evidence="6 7">NBRC 16416</strain>
    </source>
</reference>
<name>A0ABQ4G8B4_9ACTN</name>
<comment type="caution">
    <text evidence="6">The sequence shown here is derived from an EMBL/GenBank/DDBJ whole genome shotgun (WGS) entry which is preliminary data.</text>
</comment>
<dbReference type="Pfam" id="PF00069">
    <property type="entry name" value="Pkinase"/>
    <property type="match status" value="1"/>
</dbReference>
<dbReference type="PANTHER" id="PTHR43289">
    <property type="entry name" value="MITOGEN-ACTIVATED PROTEIN KINASE KINASE KINASE 20-RELATED"/>
    <property type="match status" value="1"/>
</dbReference>
<dbReference type="InterPro" id="IPR001680">
    <property type="entry name" value="WD40_rpt"/>
</dbReference>
<sequence length="1183" mass="124399">MAPASALLPGDPPQLGEFWLAGRLGAGGQGVVYEAYDPEGARVAVKVLHGDAAGDPDLRARFGKEATAARRVASFCTARVLAVDLDAPKPYIVSEYVEGPSLHRAVADGRRFQGDDLHRLATAVATALAAIHDAGVIHRDLKPDNVLLGPDGPRVIDFGVARTLEMSLTASGLVTGTPTYMAPEVFMGRRAGAPADVFSWGAVVLYAASGDDPFRAESLGAVMHRVLATDPDLGVLPDSLRALAAAALSKEPDERPTARELLLGLIAHPGGPADLLRAGSAEAGLLGADTPADPGLGTLAEEAYGFLGPAERNLVPDVFLRMVGMAESGDLTLRTLHRDELFAGRTAGETAALQRILDVFAYLVSTRGDELALARPALLRAWPRLRAWVDDERDGLAVHSMIRQAARQWDGHGRREGDVLQGGRLETAVRWAATGRRHLRLSPLESAFLDACEAATRRRARRRRLLTAALGVLLVLALTGGAVAVRQGQVAVRQGEIVAGQRNQALAAQAAADAGASRTTDPAAAMLLGVAAWRLSPTTATRAALTSSWVQRERAVFTDPVPTGESVRLITSDGRRLFSVTPTGVRIYDLRTGWRAGGWDGLRLDGDAFLGAALGGSGRLLAVASTRVVRVWDTATGTPTGAVLPVDAPALFGGVEMGDDDRYVQLRIGDGTTIWDTRTGAELSSESGVLDAAFSPAAGRLAVADFSRRPHLRRLPGGRPVAGWRPPAFCPGRADTVAISPDARVLALGGPSGICLTDLATGRLLPRQPEGAWGAEGRIRFSPDGRFLVAWRDTSFQLIRVADGQRLLTYRAGAQSFGFDGPNLRYLVDDTVVTLDVGDLAGPSRLPGPAPEDAIFSGDGRLLVTREPGSRDLVLWDPAGRRRLGTPLRLSDVTGPHLALSGDGRLLAAVDGPGADVVRVWDTGSRAQTTPIALPSGWYADGLAVNADGTLMVVSAASTSGAEGEEHDRLLVRDLRRGVWTTTIDTRIPVDAVFRPGHDMIAISDRSANRLIDLATGRPTGPPYGPGGIDETVSAPMISPDGRTILTGDSSGRLSFWDLATGRRRGPVFRPGTVQSGIAGLAYSPRGDVAASVLGDGSLQLWDATSPGPLGAAVPGRSAATTALAFSPDGSVLRLLDATGVLREVPVAPSLQAAAVCARAGRTLTDAEWRRHFPGVPYRDVCA</sequence>
<dbReference type="InterPro" id="IPR049052">
    <property type="entry name" value="nSTAND1"/>
</dbReference>
<dbReference type="RefSeq" id="WP_204060384.1">
    <property type="nucleotide sequence ID" value="NZ_BAAAGP010000025.1"/>
</dbReference>
<dbReference type="SUPFAM" id="SSF56112">
    <property type="entry name" value="Protein kinase-like (PK-like)"/>
    <property type="match status" value="1"/>
</dbReference>
<dbReference type="InterPro" id="IPR011047">
    <property type="entry name" value="Quinoprotein_ADH-like_sf"/>
</dbReference>
<protein>
    <recommendedName>
        <fullName evidence="5">Protein kinase domain-containing protein</fullName>
    </recommendedName>
</protein>
<evidence type="ECO:0000259" key="5">
    <source>
        <dbReference type="PROSITE" id="PS50011"/>
    </source>
</evidence>
<dbReference type="SMART" id="SM00320">
    <property type="entry name" value="WD40"/>
    <property type="match status" value="5"/>
</dbReference>
<proteinExistence type="predicted"/>
<evidence type="ECO:0000256" key="2">
    <source>
        <dbReference type="ARBA" id="ARBA00022741"/>
    </source>
</evidence>
<dbReference type="InterPro" id="IPR011009">
    <property type="entry name" value="Kinase-like_dom_sf"/>
</dbReference>
<dbReference type="EMBL" id="BOOC01000036">
    <property type="protein sequence ID" value="GIH43265.1"/>
    <property type="molecule type" value="Genomic_DNA"/>
</dbReference>
<dbReference type="SMART" id="SM00220">
    <property type="entry name" value="S_TKc"/>
    <property type="match status" value="1"/>
</dbReference>
<organism evidence="6 7">
    <name type="scientific">Microbispora corallina</name>
    <dbReference type="NCBI Taxonomy" id="83302"/>
    <lineage>
        <taxon>Bacteria</taxon>
        <taxon>Bacillati</taxon>
        <taxon>Actinomycetota</taxon>
        <taxon>Actinomycetes</taxon>
        <taxon>Streptosporangiales</taxon>
        <taxon>Streptosporangiaceae</taxon>
        <taxon>Microbispora</taxon>
    </lineage>
</organism>
<keyword evidence="4" id="KW-0067">ATP-binding</keyword>
<evidence type="ECO:0000313" key="7">
    <source>
        <dbReference type="Proteomes" id="UP000603904"/>
    </source>
</evidence>
<dbReference type="SUPFAM" id="SSF50998">
    <property type="entry name" value="Quinoprotein alcohol dehydrogenase-like"/>
    <property type="match status" value="2"/>
</dbReference>
<dbReference type="PROSITE" id="PS50011">
    <property type="entry name" value="PROTEIN_KINASE_DOM"/>
    <property type="match status" value="1"/>
</dbReference>
<dbReference type="Gene3D" id="1.10.510.10">
    <property type="entry name" value="Transferase(Phosphotransferase) domain 1"/>
    <property type="match status" value="1"/>
</dbReference>
<evidence type="ECO:0000313" key="6">
    <source>
        <dbReference type="EMBL" id="GIH43265.1"/>
    </source>
</evidence>
<evidence type="ECO:0000256" key="3">
    <source>
        <dbReference type="ARBA" id="ARBA00022777"/>
    </source>
</evidence>
<keyword evidence="3" id="KW-0418">Kinase</keyword>
<feature type="domain" description="Protein kinase" evidence="5">
    <location>
        <begin position="18"/>
        <end position="271"/>
    </location>
</feature>